<dbReference type="InterPro" id="IPR011013">
    <property type="entry name" value="Gal_mutarotase_sf_dom"/>
</dbReference>
<dbReference type="InterPro" id="IPR006102">
    <property type="entry name" value="Ig-like_GH2"/>
</dbReference>
<dbReference type="Pfam" id="PF02929">
    <property type="entry name" value="Bgal_small_N"/>
    <property type="match status" value="1"/>
</dbReference>
<dbReference type="Pfam" id="PF02836">
    <property type="entry name" value="Glyco_hydro_2_C"/>
    <property type="match status" value="1"/>
</dbReference>
<dbReference type="SMART" id="SM01038">
    <property type="entry name" value="Bgal_small_N"/>
    <property type="match status" value="1"/>
</dbReference>
<protein>
    <recommendedName>
        <fullName evidence="3">beta-galactosidase</fullName>
        <ecNumber evidence="3">3.2.1.23</ecNumber>
    </recommendedName>
    <alternativeName>
        <fullName evidence="6">Lactase</fullName>
    </alternativeName>
</protein>
<dbReference type="Gene3D" id="2.60.40.10">
    <property type="entry name" value="Immunoglobulins"/>
    <property type="match status" value="2"/>
</dbReference>
<dbReference type="InterPro" id="IPR014718">
    <property type="entry name" value="GH-type_carb-bd"/>
</dbReference>
<evidence type="ECO:0000256" key="5">
    <source>
        <dbReference type="ARBA" id="ARBA00023295"/>
    </source>
</evidence>
<evidence type="ECO:0000256" key="1">
    <source>
        <dbReference type="ARBA" id="ARBA00001412"/>
    </source>
</evidence>
<keyword evidence="4" id="KW-0378">Hydrolase</keyword>
<accession>A0ABR2H617</accession>
<keyword evidence="5" id="KW-0326">Glycosidase</keyword>
<dbReference type="InterPro" id="IPR050347">
    <property type="entry name" value="Bact_Beta-galactosidase"/>
</dbReference>
<gene>
    <name evidence="8" type="ORF">M9Y10_026603</name>
</gene>
<evidence type="ECO:0000256" key="6">
    <source>
        <dbReference type="ARBA" id="ARBA00032230"/>
    </source>
</evidence>
<dbReference type="SUPFAM" id="SSF49785">
    <property type="entry name" value="Galactose-binding domain-like"/>
    <property type="match status" value="1"/>
</dbReference>
<dbReference type="Gene3D" id="2.70.98.10">
    <property type="match status" value="1"/>
</dbReference>
<dbReference type="InterPro" id="IPR013783">
    <property type="entry name" value="Ig-like_fold"/>
</dbReference>
<dbReference type="InterPro" id="IPR006104">
    <property type="entry name" value="Glyco_hydro_2_N"/>
</dbReference>
<evidence type="ECO:0000313" key="9">
    <source>
        <dbReference type="Proteomes" id="UP001470230"/>
    </source>
</evidence>
<keyword evidence="9" id="KW-1185">Reference proteome</keyword>
<dbReference type="PANTHER" id="PTHR46323">
    <property type="entry name" value="BETA-GALACTOSIDASE"/>
    <property type="match status" value="1"/>
</dbReference>
<dbReference type="Pfam" id="PF16353">
    <property type="entry name" value="LacZ_4"/>
    <property type="match status" value="1"/>
</dbReference>
<dbReference type="PRINTS" id="PR00132">
    <property type="entry name" value="GLHYDRLASE2"/>
</dbReference>
<dbReference type="InterPro" id="IPR017853">
    <property type="entry name" value="GH"/>
</dbReference>
<dbReference type="Gene3D" id="2.60.120.260">
    <property type="entry name" value="Galactose-binding domain-like"/>
    <property type="match status" value="1"/>
</dbReference>
<name>A0ABR2H617_9EUKA</name>
<evidence type="ECO:0000259" key="7">
    <source>
        <dbReference type="SMART" id="SM01038"/>
    </source>
</evidence>
<evidence type="ECO:0000256" key="3">
    <source>
        <dbReference type="ARBA" id="ARBA00012756"/>
    </source>
</evidence>
<dbReference type="InterPro" id="IPR032312">
    <property type="entry name" value="LacZ_4"/>
</dbReference>
<dbReference type="InterPro" id="IPR006103">
    <property type="entry name" value="Glyco_hydro_2_cat"/>
</dbReference>
<dbReference type="SUPFAM" id="SSF49303">
    <property type="entry name" value="beta-Galactosidase/glucuronidase domain"/>
    <property type="match status" value="2"/>
</dbReference>
<reference evidence="8 9" key="1">
    <citation type="submission" date="2024-04" db="EMBL/GenBank/DDBJ databases">
        <title>Tritrichomonas musculus Genome.</title>
        <authorList>
            <person name="Alves-Ferreira E."/>
            <person name="Grigg M."/>
            <person name="Lorenzi H."/>
            <person name="Galac M."/>
        </authorList>
    </citation>
    <scope>NUCLEOTIDE SEQUENCE [LARGE SCALE GENOMIC DNA]</scope>
    <source>
        <strain evidence="8 9">EAF2021</strain>
    </source>
</reference>
<dbReference type="InterPro" id="IPR036156">
    <property type="entry name" value="Beta-gal/glucu_dom_sf"/>
</dbReference>
<dbReference type="EC" id="3.2.1.23" evidence="3"/>
<evidence type="ECO:0000256" key="2">
    <source>
        <dbReference type="ARBA" id="ARBA00007401"/>
    </source>
</evidence>
<comment type="catalytic activity">
    <reaction evidence="1">
        <text>Hydrolysis of terminal non-reducing beta-D-galactose residues in beta-D-galactosides.</text>
        <dbReference type="EC" id="3.2.1.23"/>
    </reaction>
</comment>
<evidence type="ECO:0000313" key="8">
    <source>
        <dbReference type="EMBL" id="KAK8841663.1"/>
    </source>
</evidence>
<dbReference type="InterPro" id="IPR004199">
    <property type="entry name" value="B-gal_small/dom_5"/>
</dbReference>
<dbReference type="SUPFAM" id="SSF51445">
    <property type="entry name" value="(Trans)glycosidases"/>
    <property type="match status" value="1"/>
</dbReference>
<dbReference type="Gene3D" id="3.20.20.80">
    <property type="entry name" value="Glycosidases"/>
    <property type="match status" value="1"/>
</dbReference>
<proteinExistence type="inferred from homology"/>
<comment type="caution">
    <text evidence="8">The sequence shown here is derived from an EMBL/GenBank/DDBJ whole genome shotgun (WGS) entry which is preliminary data.</text>
</comment>
<sequence>MTNLDYLKDIKTVAVNKELPRTSFVSHDDREEAITNVTEFEKSPYYVCLNGKWQFYYNDYPSKIPSDIATNVNHNSEWGEINVPGNWEMQGHGDAYYTNIRYDFAPSNPQPPALPEKNPVGVYRRKDIEIPQAWLDQNRDIFLQVGGAKTGLYVYVNGQQVGYSEDSKNPADFLINKYVHPGKDNVITFVIYKYSSGSYLEDQDMWRLGGIERDIVLYSQPKCHIRDFKVVSTLDDAYETGILRVTANIINHCEKGAHEVELSYELVDAKKNVVAKGQTAGNVEQNHEIVLKFEEAKIEKVAKWSAEHPNLYTLLLTLKKKGESKPLEIVSFRIGFRREEFTIVKFNGKDYKVLLFNGQQVIYKGVNIHEHDEHTGHYVSEEIRLKDIELWKKYNFNALRFSHYPQCRRLYELCDEYGLYVVSECNIESHGMDYELRVGGTLGNAPEWLDAHMDRTKNMYERSKNYACVTFFSLGNEAGNGYNFYMTYNYLKENEVGQQNRPVNYERAEKEWNTDMLVNMYPKAEWMERKGELSTDRPIVPCEYSHAMGNSNGNFDRFWRAIYKYPNLQGGFIWDWVDQGILETGKGGRKYWTYGGDYGVNPPSDGNFNINGCVNPDRDPHPAMAEFKYSQQDVGFDPVDIDNGIIRIKNRFFFTCLCKYEVICDIVANEKVVKTIKLSEVNKELATLKPQQSVDVDLHEEVQALKPQVNTEYFLNFKVLAKTDETPFVPKGYEVAHDQFRLPIEPLPKKCEAEKGPELHLSNTDESVIVSSKKVEFNFNKSEGVVKSYKVDGYQYIAEGFGLQPNFWRPPNDNDYGNGGPLREQVWKEMSHNFKVEKCHTYIYDNIANINVIYNLVNNNKLDVLYRVHGSGVVNVQANYIHSQETLPGKLPDIPRIGLRFRVPTELNNVHYFGRGPEENYLDRKDGTQIGLYKTTAEQLYYPYVRPQENGHHIDTRWLALFKPSSTGLLITADGTLEFNALRNSVEDFDDEDQTDLPYQYNHFDDKPQEAKNILRRQHHIDDIVPRDYVEVNIDYKQQGIAGFDSWGDRVLPEFTIPPHQNHSYGFNLIPIKNEGEIASKI</sequence>
<dbReference type="EMBL" id="JAPFFF010000040">
    <property type="protein sequence ID" value="KAK8841663.1"/>
    <property type="molecule type" value="Genomic_DNA"/>
</dbReference>
<dbReference type="Proteomes" id="UP001470230">
    <property type="component" value="Unassembled WGS sequence"/>
</dbReference>
<dbReference type="PANTHER" id="PTHR46323:SF2">
    <property type="entry name" value="BETA-GALACTOSIDASE"/>
    <property type="match status" value="1"/>
</dbReference>
<comment type="similarity">
    <text evidence="2">Belongs to the glycosyl hydrolase 2 family.</text>
</comment>
<dbReference type="SUPFAM" id="SSF74650">
    <property type="entry name" value="Galactose mutarotase-like"/>
    <property type="match status" value="1"/>
</dbReference>
<dbReference type="Pfam" id="PF02837">
    <property type="entry name" value="Glyco_hydro_2_N"/>
    <property type="match status" value="1"/>
</dbReference>
<evidence type="ECO:0000256" key="4">
    <source>
        <dbReference type="ARBA" id="ARBA00022801"/>
    </source>
</evidence>
<organism evidence="8 9">
    <name type="scientific">Tritrichomonas musculus</name>
    <dbReference type="NCBI Taxonomy" id="1915356"/>
    <lineage>
        <taxon>Eukaryota</taxon>
        <taxon>Metamonada</taxon>
        <taxon>Parabasalia</taxon>
        <taxon>Tritrichomonadida</taxon>
        <taxon>Tritrichomonadidae</taxon>
        <taxon>Tritrichomonas</taxon>
    </lineage>
</organism>
<dbReference type="Pfam" id="PF00703">
    <property type="entry name" value="Glyco_hydro_2"/>
    <property type="match status" value="1"/>
</dbReference>
<feature type="domain" description="Beta galactosidase small chain/" evidence="7">
    <location>
        <begin position="769"/>
        <end position="1070"/>
    </location>
</feature>
<dbReference type="InterPro" id="IPR008979">
    <property type="entry name" value="Galactose-bd-like_sf"/>
</dbReference>
<dbReference type="InterPro" id="IPR006101">
    <property type="entry name" value="Glyco_hydro_2"/>
</dbReference>